<dbReference type="AlphaFoldDB" id="A0A381NWD1"/>
<evidence type="ECO:0000256" key="1">
    <source>
        <dbReference type="SAM" id="Phobius"/>
    </source>
</evidence>
<gene>
    <name evidence="2" type="ORF">METZ01_LOCUS11062</name>
</gene>
<feature type="non-terminal residue" evidence="2">
    <location>
        <position position="1"/>
    </location>
</feature>
<evidence type="ECO:0000313" key="2">
    <source>
        <dbReference type="EMBL" id="SUZ58208.1"/>
    </source>
</evidence>
<keyword evidence="1" id="KW-1133">Transmembrane helix</keyword>
<keyword evidence="1" id="KW-0812">Transmembrane</keyword>
<evidence type="ECO:0008006" key="3">
    <source>
        <dbReference type="Google" id="ProtNLM"/>
    </source>
</evidence>
<feature type="transmembrane region" description="Helical" evidence="1">
    <location>
        <begin position="7"/>
        <end position="27"/>
    </location>
</feature>
<feature type="transmembrane region" description="Helical" evidence="1">
    <location>
        <begin position="39"/>
        <end position="62"/>
    </location>
</feature>
<dbReference type="PANTHER" id="PTHR36443">
    <property type="entry name" value="BSR5223 PROTEIN"/>
    <property type="match status" value="1"/>
</dbReference>
<name>A0A381NWD1_9ZZZZ</name>
<dbReference type="Pfam" id="PF11146">
    <property type="entry name" value="DUF2905"/>
    <property type="match status" value="1"/>
</dbReference>
<dbReference type="EMBL" id="UINC01000604">
    <property type="protein sequence ID" value="SUZ58208.1"/>
    <property type="molecule type" value="Genomic_DNA"/>
</dbReference>
<proteinExistence type="predicted"/>
<protein>
    <recommendedName>
        <fullName evidence="3">DUF2905 domain-containing protein</fullName>
    </recommendedName>
</protein>
<dbReference type="PANTHER" id="PTHR36443:SF1">
    <property type="entry name" value="BSR5223 PROTEIN"/>
    <property type="match status" value="1"/>
</dbReference>
<organism evidence="2">
    <name type="scientific">marine metagenome</name>
    <dbReference type="NCBI Taxonomy" id="408172"/>
    <lineage>
        <taxon>unclassified sequences</taxon>
        <taxon>metagenomes</taxon>
        <taxon>ecological metagenomes</taxon>
    </lineage>
</organism>
<sequence>VGKILVLIGLVVTGIGALIMIGLPLGRLPGDLILRRGNFTVYIPIVSSIVLSLIVTLLFAFLRR</sequence>
<keyword evidence="1" id="KW-0472">Membrane</keyword>
<dbReference type="InterPro" id="IPR021320">
    <property type="entry name" value="DUF2905"/>
</dbReference>
<reference evidence="2" key="1">
    <citation type="submission" date="2018-05" db="EMBL/GenBank/DDBJ databases">
        <authorList>
            <person name="Lanie J.A."/>
            <person name="Ng W.-L."/>
            <person name="Kazmierczak K.M."/>
            <person name="Andrzejewski T.M."/>
            <person name="Davidsen T.M."/>
            <person name="Wayne K.J."/>
            <person name="Tettelin H."/>
            <person name="Glass J.I."/>
            <person name="Rusch D."/>
            <person name="Podicherti R."/>
            <person name="Tsui H.-C.T."/>
            <person name="Winkler M.E."/>
        </authorList>
    </citation>
    <scope>NUCLEOTIDE SEQUENCE</scope>
</reference>
<accession>A0A381NWD1</accession>